<comment type="caution">
    <text evidence="4">The sequence shown here is derived from an EMBL/GenBank/DDBJ whole genome shotgun (WGS) entry which is preliminary data.</text>
</comment>
<proteinExistence type="predicted"/>
<feature type="domain" description="DUF4439" evidence="3">
    <location>
        <begin position="237"/>
        <end position="366"/>
    </location>
</feature>
<dbReference type="InterPro" id="IPR009078">
    <property type="entry name" value="Ferritin-like_SF"/>
</dbReference>
<feature type="region of interest" description="Disordered" evidence="1">
    <location>
        <begin position="37"/>
        <end position="70"/>
    </location>
</feature>
<evidence type="ECO:0000256" key="2">
    <source>
        <dbReference type="SAM" id="SignalP"/>
    </source>
</evidence>
<dbReference type="Pfam" id="PF14530">
    <property type="entry name" value="DUF4439"/>
    <property type="match status" value="1"/>
</dbReference>
<sequence length="369" mass="37364">MISAAAQHRWSRRTFLLGTAAVAGTLSTAGLAGCSAPGGPTAPGAPGSPTAGAGPSATGGATPGPGQPSVSVFPGSVAGAALEDRLAAYATTLLSVGHDDLGRSGRRLVTSIRNQHLAHAAVLRSSDPTDPNSAGPGATTTAPSATPRPSAKAPSFAKAVDQLVAAESRAAVAHRAAALTGGGTTALLWGSLATSATQLRSVLLDADLGGDTPAPTVATVAAPRPRAPMPALPVVQAEQQVVAQLHAIVYGYQLALGRLTGSRRDIAAAELRRHRILRDRLTARLLNRKADVPVADAAYVPSTNPRNAATAAKLVRQMETALLPFGGLWLAAATTPAERSEAQDQLNRTAGVARRWGAAVSAWPGWKPA</sequence>
<protein>
    <recommendedName>
        <fullName evidence="3">DUF4439 domain-containing protein</fullName>
    </recommendedName>
</protein>
<dbReference type="EMBL" id="BAAAYX010000014">
    <property type="protein sequence ID" value="GAA3712185.1"/>
    <property type="molecule type" value="Genomic_DNA"/>
</dbReference>
<dbReference type="InterPro" id="IPR012347">
    <property type="entry name" value="Ferritin-like"/>
</dbReference>
<feature type="chain" id="PRO_5047357845" description="DUF4439 domain-containing protein" evidence="2">
    <location>
        <begin position="33"/>
        <end position="369"/>
    </location>
</feature>
<evidence type="ECO:0000256" key="1">
    <source>
        <dbReference type="SAM" id="MobiDB-lite"/>
    </source>
</evidence>
<evidence type="ECO:0000313" key="4">
    <source>
        <dbReference type="EMBL" id="GAA3712185.1"/>
    </source>
</evidence>
<evidence type="ECO:0000259" key="3">
    <source>
        <dbReference type="Pfam" id="PF14530"/>
    </source>
</evidence>
<feature type="compositionally biased region" description="Low complexity" evidence="1">
    <location>
        <begin position="131"/>
        <end position="154"/>
    </location>
</feature>
<feature type="signal peptide" evidence="2">
    <location>
        <begin position="1"/>
        <end position="32"/>
    </location>
</feature>
<feature type="compositionally biased region" description="Low complexity" evidence="1">
    <location>
        <begin position="37"/>
        <end position="60"/>
    </location>
</feature>
<dbReference type="SUPFAM" id="SSF47240">
    <property type="entry name" value="Ferritin-like"/>
    <property type="match status" value="1"/>
</dbReference>
<accession>A0ABP7DZ31</accession>
<keyword evidence="5" id="KW-1185">Reference proteome</keyword>
<name>A0ABP7DZ31_9ACTN</name>
<dbReference type="Gene3D" id="1.20.1260.10">
    <property type="match status" value="1"/>
</dbReference>
<evidence type="ECO:0000313" key="5">
    <source>
        <dbReference type="Proteomes" id="UP001500051"/>
    </source>
</evidence>
<keyword evidence="2" id="KW-0732">Signal</keyword>
<dbReference type="InterPro" id="IPR029447">
    <property type="entry name" value="DUF4439"/>
</dbReference>
<organism evidence="4 5">
    <name type="scientific">Microlunatus aurantiacus</name>
    <dbReference type="NCBI Taxonomy" id="446786"/>
    <lineage>
        <taxon>Bacteria</taxon>
        <taxon>Bacillati</taxon>
        <taxon>Actinomycetota</taxon>
        <taxon>Actinomycetes</taxon>
        <taxon>Propionibacteriales</taxon>
        <taxon>Propionibacteriaceae</taxon>
        <taxon>Microlunatus</taxon>
    </lineage>
</organism>
<dbReference type="RefSeq" id="WP_344813630.1">
    <property type="nucleotide sequence ID" value="NZ_BAAAYX010000014.1"/>
</dbReference>
<gene>
    <name evidence="4" type="ORF">GCM10022204_33840</name>
</gene>
<dbReference type="InterPro" id="IPR006311">
    <property type="entry name" value="TAT_signal"/>
</dbReference>
<dbReference type="PROSITE" id="PS51318">
    <property type="entry name" value="TAT"/>
    <property type="match status" value="1"/>
</dbReference>
<feature type="region of interest" description="Disordered" evidence="1">
    <location>
        <begin position="122"/>
        <end position="154"/>
    </location>
</feature>
<reference evidence="5" key="1">
    <citation type="journal article" date="2019" name="Int. J. Syst. Evol. Microbiol.">
        <title>The Global Catalogue of Microorganisms (GCM) 10K type strain sequencing project: providing services to taxonomists for standard genome sequencing and annotation.</title>
        <authorList>
            <consortium name="The Broad Institute Genomics Platform"/>
            <consortium name="The Broad Institute Genome Sequencing Center for Infectious Disease"/>
            <person name="Wu L."/>
            <person name="Ma J."/>
        </authorList>
    </citation>
    <scope>NUCLEOTIDE SEQUENCE [LARGE SCALE GENOMIC DNA]</scope>
    <source>
        <strain evidence="5">JCM 16548</strain>
    </source>
</reference>
<dbReference type="Proteomes" id="UP001500051">
    <property type="component" value="Unassembled WGS sequence"/>
</dbReference>